<reference evidence="1" key="1">
    <citation type="submission" date="2022-11" db="EMBL/GenBank/DDBJ databases">
        <title>Centuries of genome instability and evolution in soft-shell clam transmissible cancer (bioRxiv).</title>
        <authorList>
            <person name="Hart S.F.M."/>
            <person name="Yonemitsu M.A."/>
            <person name="Giersch R.M."/>
            <person name="Beal B.F."/>
            <person name="Arriagada G."/>
            <person name="Davis B.W."/>
            <person name="Ostrander E.A."/>
            <person name="Goff S.P."/>
            <person name="Metzger M.J."/>
        </authorList>
    </citation>
    <scope>NUCLEOTIDE SEQUENCE</scope>
    <source>
        <strain evidence="1">MELC-2E11</strain>
        <tissue evidence="1">Siphon/mantle</tissue>
    </source>
</reference>
<evidence type="ECO:0000313" key="1">
    <source>
        <dbReference type="EMBL" id="WAR18898.1"/>
    </source>
</evidence>
<dbReference type="EMBL" id="CP111022">
    <property type="protein sequence ID" value="WAR18898.1"/>
    <property type="molecule type" value="Genomic_DNA"/>
</dbReference>
<organism evidence="1 2">
    <name type="scientific">Mya arenaria</name>
    <name type="common">Soft-shell clam</name>
    <dbReference type="NCBI Taxonomy" id="6604"/>
    <lineage>
        <taxon>Eukaryota</taxon>
        <taxon>Metazoa</taxon>
        <taxon>Spiralia</taxon>
        <taxon>Lophotrochozoa</taxon>
        <taxon>Mollusca</taxon>
        <taxon>Bivalvia</taxon>
        <taxon>Autobranchia</taxon>
        <taxon>Heteroconchia</taxon>
        <taxon>Euheterodonta</taxon>
        <taxon>Imparidentia</taxon>
        <taxon>Neoheterodontei</taxon>
        <taxon>Myida</taxon>
        <taxon>Myoidea</taxon>
        <taxon>Myidae</taxon>
        <taxon>Mya</taxon>
    </lineage>
</organism>
<keyword evidence="2" id="KW-1185">Reference proteome</keyword>
<gene>
    <name evidence="1" type="ORF">MAR_000736</name>
</gene>
<dbReference type="Proteomes" id="UP001164746">
    <property type="component" value="Chromosome 11"/>
</dbReference>
<name>A0ABY7F9N9_MYAAR</name>
<sequence length="115" mass="12233">MCERGPFSLLLHYPVCSPACSGPQSASLVTCCRTEVTSSHTASFSACNLSTDFLSSAFFASSSCDLDDSGQYRDVLSNVTTDQPGCRPVWGQGHGVLSKLLNEAKGQCGENARKF</sequence>
<protein>
    <submittedName>
        <fullName evidence="1">Uncharacterized protein</fullName>
    </submittedName>
</protein>
<proteinExistence type="predicted"/>
<evidence type="ECO:0000313" key="2">
    <source>
        <dbReference type="Proteomes" id="UP001164746"/>
    </source>
</evidence>
<accession>A0ABY7F9N9</accession>